<dbReference type="InterPro" id="IPR020845">
    <property type="entry name" value="AMP-binding_CS"/>
</dbReference>
<dbReference type="Pfam" id="PF00501">
    <property type="entry name" value="AMP-binding"/>
    <property type="match status" value="1"/>
</dbReference>
<proteinExistence type="predicted"/>
<dbReference type="SUPFAM" id="SSF56801">
    <property type="entry name" value="Acetyl-CoA synthetase-like"/>
    <property type="match status" value="1"/>
</dbReference>
<organism evidence="3 4">
    <name type="scientific">Haloprofundus marisrubri</name>
    <dbReference type="NCBI Taxonomy" id="1514971"/>
    <lineage>
        <taxon>Archaea</taxon>
        <taxon>Methanobacteriati</taxon>
        <taxon>Methanobacteriota</taxon>
        <taxon>Stenosarchaea group</taxon>
        <taxon>Halobacteria</taxon>
        <taxon>Halobacteriales</taxon>
        <taxon>Haloferacaceae</taxon>
        <taxon>Haloprofundus</taxon>
    </lineage>
</organism>
<dbReference type="EMBL" id="LOPU01000016">
    <property type="protein sequence ID" value="KTG10730.1"/>
    <property type="molecule type" value="Genomic_DNA"/>
</dbReference>
<dbReference type="PROSITE" id="PS00455">
    <property type="entry name" value="AMP_BINDING"/>
    <property type="match status" value="1"/>
</dbReference>
<accession>A0A0W1RBH5</accession>
<dbReference type="STRING" id="1514971.AUR64_05925"/>
<dbReference type="PANTHER" id="PTHR43767">
    <property type="entry name" value="LONG-CHAIN-FATTY-ACID--COA LIGASE"/>
    <property type="match status" value="1"/>
</dbReference>
<evidence type="ECO:0000259" key="1">
    <source>
        <dbReference type="Pfam" id="PF00501"/>
    </source>
</evidence>
<dbReference type="GO" id="GO:0016877">
    <property type="term" value="F:ligase activity, forming carbon-sulfur bonds"/>
    <property type="evidence" value="ECO:0007669"/>
    <property type="project" value="UniProtKB-ARBA"/>
</dbReference>
<dbReference type="AlphaFoldDB" id="A0A0W1RBH5"/>
<keyword evidence="4" id="KW-1185">Reference proteome</keyword>
<dbReference type="InterPro" id="IPR042099">
    <property type="entry name" value="ANL_N_sf"/>
</dbReference>
<dbReference type="Pfam" id="PF13193">
    <property type="entry name" value="AMP-binding_C"/>
    <property type="match status" value="1"/>
</dbReference>
<dbReference type="InterPro" id="IPR000873">
    <property type="entry name" value="AMP-dep_synth/lig_dom"/>
</dbReference>
<evidence type="ECO:0000313" key="3">
    <source>
        <dbReference type="EMBL" id="KTG10730.1"/>
    </source>
</evidence>
<gene>
    <name evidence="3" type="ORF">AUR64_05925</name>
</gene>
<feature type="domain" description="AMP-binding enzyme C-terminal" evidence="2">
    <location>
        <begin position="431"/>
        <end position="510"/>
    </location>
</feature>
<dbReference type="InterPro" id="IPR045851">
    <property type="entry name" value="AMP-bd_C_sf"/>
</dbReference>
<name>A0A0W1RBH5_9EURY</name>
<evidence type="ECO:0008006" key="5">
    <source>
        <dbReference type="Google" id="ProtNLM"/>
    </source>
</evidence>
<reference evidence="3 4" key="1">
    <citation type="submission" date="2015-12" db="EMBL/GenBank/DDBJ databases">
        <title>Haloprofundus marisrubri gen. nov., sp. nov., an extremely halophilic archaeon isolated from the Discovery deep brine-seawater interface in the Red Sea.</title>
        <authorList>
            <person name="Zhang G."/>
            <person name="Stingl U."/>
            <person name="Rashid M."/>
        </authorList>
    </citation>
    <scope>NUCLEOTIDE SEQUENCE [LARGE SCALE GENOMIC DNA]</scope>
    <source>
        <strain evidence="3 4">SB9</strain>
    </source>
</reference>
<dbReference type="InterPro" id="IPR050237">
    <property type="entry name" value="ATP-dep_AMP-bd_enzyme"/>
</dbReference>
<evidence type="ECO:0000313" key="4">
    <source>
        <dbReference type="Proteomes" id="UP000054387"/>
    </source>
</evidence>
<evidence type="ECO:0000259" key="2">
    <source>
        <dbReference type="Pfam" id="PF13193"/>
    </source>
</evidence>
<dbReference type="Proteomes" id="UP000054387">
    <property type="component" value="Unassembled WGS sequence"/>
</dbReference>
<dbReference type="InterPro" id="IPR025110">
    <property type="entry name" value="AMP-bd_C"/>
</dbReference>
<dbReference type="Gene3D" id="3.30.300.30">
    <property type="match status" value="1"/>
</dbReference>
<dbReference type="Gene3D" id="3.40.50.12780">
    <property type="entry name" value="N-terminal domain of ligase-like"/>
    <property type="match status" value="1"/>
</dbReference>
<sequence length="528" mass="57576">MLADSMNLERMLERTARHHPDAVALSGRGVDGDRSYEALADRVRRLAGGFAQLGVERGDRVALLTRNHAAFVETSFALYRLGASKVPLNSMLTPREHDMLVDDADAKLLVTEASFADHCEQMEASPRATVVVGDGERIPETWGENAHAYDSLLDADPTDRPADVSLDDPCAVMYTSGTTGRPKGVQHTHGTWLSTALALGDALDQAEGEVTLHAAPLTHGSGFLVESTVLSAGTNHLEDGFAPDRFLDAVESRGVNTVFVAPTMVYKLLDNYDGGRDTSSLKNVYYAGSPMSAARLAEGMERFGDVFVQSYGQMECPMLITLLDHEDHRRALDGESDRLASAGREVDIAHVRLVDDGGQEVPPGEPGEVVVTGPHVTPGYLNLAEKTAEAFSDEWLHTGDIGRRDDEGYLYIMDRKKDMIITGGMNVVPREVEEVVIGHDAVSNAAVIGVPDDYWGEKVSAIVEPRPDAEIDAETLAAEVETRCAESLAAYKKPKTVEIVDELPRSSYGKVLKTELREEYWEGEERRI</sequence>
<protein>
    <recommendedName>
        <fullName evidence="5">AMP-dependent synthetase</fullName>
    </recommendedName>
</protein>
<dbReference type="PANTHER" id="PTHR43767:SF7">
    <property type="entry name" value="MEDIUM_LONG-CHAIN-FATTY-ACID--COA LIGASE FADD8"/>
    <property type="match status" value="1"/>
</dbReference>
<comment type="caution">
    <text evidence="3">The sequence shown here is derived from an EMBL/GenBank/DDBJ whole genome shotgun (WGS) entry which is preliminary data.</text>
</comment>
<feature type="domain" description="AMP-dependent synthetase/ligase" evidence="1">
    <location>
        <begin position="12"/>
        <end position="381"/>
    </location>
</feature>